<dbReference type="InterPro" id="IPR036390">
    <property type="entry name" value="WH_DNA-bd_sf"/>
</dbReference>
<evidence type="ECO:0000256" key="2">
    <source>
        <dbReference type="ARBA" id="ARBA00023125"/>
    </source>
</evidence>
<dbReference type="PANTHER" id="PTHR44846:SF1">
    <property type="entry name" value="MANNOSYL-D-GLYCERATE TRANSPORT_METABOLISM SYSTEM REPRESSOR MNGR-RELATED"/>
    <property type="match status" value="1"/>
</dbReference>
<dbReference type="GO" id="GO:0003677">
    <property type="term" value="F:DNA binding"/>
    <property type="evidence" value="ECO:0007669"/>
    <property type="project" value="UniProtKB-KW"/>
</dbReference>
<dbReference type="EMBL" id="QXDF01000001">
    <property type="protein sequence ID" value="RIA55170.1"/>
    <property type="molecule type" value="Genomic_DNA"/>
</dbReference>
<protein>
    <submittedName>
        <fullName evidence="5">GntR family transcriptional regulator</fullName>
    </submittedName>
</protein>
<dbReference type="SUPFAM" id="SSF64288">
    <property type="entry name" value="Chorismate lyase-like"/>
    <property type="match status" value="1"/>
</dbReference>
<gene>
    <name evidence="5" type="ORF">BXY53_0223</name>
</gene>
<keyword evidence="1" id="KW-0805">Transcription regulation</keyword>
<sequence>MEKLDAQPLYTRVKRALAERILSGIWAPGRLLPNEFQLAEEFGVSQGTVRKALDALAAEHLVERHQGRGTFVARHTSDTVHFRFFQLYDAGGRIQPDSRDVRVAVADPSGRERAALALAPEGRVIRITRTRTHEDHPIIDEQISLSEALFSGLLERETIPNTLYDLYQTDFGITVARVEENLRAAPASEATARRLDCPVGTPVLAIERVAFDYSGQPVEWRVSQCLTDSVFYHSTLK</sequence>
<dbReference type="SUPFAM" id="SSF46785">
    <property type="entry name" value="Winged helix' DNA-binding domain"/>
    <property type="match status" value="1"/>
</dbReference>
<organism evidence="5 6">
    <name type="scientific">Dichotomicrobium thermohalophilum</name>
    <dbReference type="NCBI Taxonomy" id="933063"/>
    <lineage>
        <taxon>Bacteria</taxon>
        <taxon>Pseudomonadati</taxon>
        <taxon>Pseudomonadota</taxon>
        <taxon>Alphaproteobacteria</taxon>
        <taxon>Hyphomicrobiales</taxon>
        <taxon>Hyphomicrobiaceae</taxon>
        <taxon>Dichotomicrobium</taxon>
    </lineage>
</organism>
<keyword evidence="2" id="KW-0238">DNA-binding</keyword>
<dbReference type="InterPro" id="IPR011663">
    <property type="entry name" value="UTRA"/>
</dbReference>
<dbReference type="PRINTS" id="PR00035">
    <property type="entry name" value="HTHGNTR"/>
</dbReference>
<dbReference type="GO" id="GO:0045892">
    <property type="term" value="P:negative regulation of DNA-templated transcription"/>
    <property type="evidence" value="ECO:0007669"/>
    <property type="project" value="TreeGrafter"/>
</dbReference>
<dbReference type="CDD" id="cd07377">
    <property type="entry name" value="WHTH_GntR"/>
    <property type="match status" value="1"/>
</dbReference>
<comment type="caution">
    <text evidence="5">The sequence shown here is derived from an EMBL/GenBank/DDBJ whole genome shotgun (WGS) entry which is preliminary data.</text>
</comment>
<dbReference type="SMART" id="SM00866">
    <property type="entry name" value="UTRA"/>
    <property type="match status" value="1"/>
</dbReference>
<dbReference type="Pfam" id="PF07702">
    <property type="entry name" value="UTRA"/>
    <property type="match status" value="1"/>
</dbReference>
<dbReference type="InterPro" id="IPR036388">
    <property type="entry name" value="WH-like_DNA-bd_sf"/>
</dbReference>
<dbReference type="PANTHER" id="PTHR44846">
    <property type="entry name" value="MANNOSYL-D-GLYCERATE TRANSPORT/METABOLISM SYSTEM REPRESSOR MNGR-RELATED"/>
    <property type="match status" value="1"/>
</dbReference>
<dbReference type="PROSITE" id="PS50949">
    <property type="entry name" value="HTH_GNTR"/>
    <property type="match status" value="1"/>
</dbReference>
<evidence type="ECO:0000256" key="3">
    <source>
        <dbReference type="ARBA" id="ARBA00023163"/>
    </source>
</evidence>
<dbReference type="GO" id="GO:0003700">
    <property type="term" value="F:DNA-binding transcription factor activity"/>
    <property type="evidence" value="ECO:0007669"/>
    <property type="project" value="InterPro"/>
</dbReference>
<dbReference type="Proteomes" id="UP000266273">
    <property type="component" value="Unassembled WGS sequence"/>
</dbReference>
<proteinExistence type="predicted"/>
<evidence type="ECO:0000259" key="4">
    <source>
        <dbReference type="PROSITE" id="PS50949"/>
    </source>
</evidence>
<dbReference type="Gene3D" id="1.10.10.10">
    <property type="entry name" value="Winged helix-like DNA-binding domain superfamily/Winged helix DNA-binding domain"/>
    <property type="match status" value="1"/>
</dbReference>
<feature type="domain" description="HTH gntR-type" evidence="4">
    <location>
        <begin position="7"/>
        <end position="75"/>
    </location>
</feature>
<dbReference type="Pfam" id="PF00392">
    <property type="entry name" value="GntR"/>
    <property type="match status" value="1"/>
</dbReference>
<dbReference type="InterPro" id="IPR050679">
    <property type="entry name" value="Bact_HTH_transcr_reg"/>
</dbReference>
<keyword evidence="3" id="KW-0804">Transcription</keyword>
<dbReference type="RefSeq" id="WP_119060111.1">
    <property type="nucleotide sequence ID" value="NZ_QXDF01000001.1"/>
</dbReference>
<name>A0A397Q0Y2_9HYPH</name>
<evidence type="ECO:0000313" key="5">
    <source>
        <dbReference type="EMBL" id="RIA55170.1"/>
    </source>
</evidence>
<evidence type="ECO:0000256" key="1">
    <source>
        <dbReference type="ARBA" id="ARBA00023015"/>
    </source>
</evidence>
<dbReference type="SMART" id="SM00345">
    <property type="entry name" value="HTH_GNTR"/>
    <property type="match status" value="1"/>
</dbReference>
<dbReference type="InterPro" id="IPR000524">
    <property type="entry name" value="Tscrpt_reg_HTH_GntR"/>
</dbReference>
<keyword evidence="6" id="KW-1185">Reference proteome</keyword>
<dbReference type="Gene3D" id="3.40.1410.10">
    <property type="entry name" value="Chorismate lyase-like"/>
    <property type="match status" value="1"/>
</dbReference>
<dbReference type="InterPro" id="IPR028978">
    <property type="entry name" value="Chorismate_lyase_/UTRA_dom_sf"/>
</dbReference>
<accession>A0A397Q0Y2</accession>
<reference evidence="5 6" key="1">
    <citation type="submission" date="2018-08" db="EMBL/GenBank/DDBJ databases">
        <title>Genomic Encyclopedia of Archaeal and Bacterial Type Strains, Phase II (KMG-II): from individual species to whole genera.</title>
        <authorList>
            <person name="Goeker M."/>
        </authorList>
    </citation>
    <scope>NUCLEOTIDE SEQUENCE [LARGE SCALE GENOMIC DNA]</scope>
    <source>
        <strain evidence="5 6">DSM 5002</strain>
    </source>
</reference>
<dbReference type="OrthoDB" id="7173258at2"/>
<dbReference type="AlphaFoldDB" id="A0A397Q0Y2"/>
<evidence type="ECO:0000313" key="6">
    <source>
        <dbReference type="Proteomes" id="UP000266273"/>
    </source>
</evidence>